<sequence length="726" mass="82045">MSSRCFRCIALTVERLVELAKVGFEAHEFPKEAYYQHHVSFDSLEQAARDGCDLCRLILNCFLRTPGSGEPVDWPSEWDDTPDISQEGQPQTMYSIAKRLEVSDVKLAVNATHLYGWQPVNDVQVFDEIMVQVGPPYAEDEDGFGIWGCPVLRLTMSAPRVHLGEFRIGRYRVDLDLGSPGNHELTRRWMSDCRNLHTSCLSHQVHELPTRVIDVGNSLHSITARLFLSKGRKADYVALSHCWGGAIYPLLTTETLLLFQDQISIPELPANFRDAITITRELGLRFLWIDSLCIQQDSKSDWEKESKKMGSVYRNSTVTVSAMASTGSREGILRPGPRATSSNESITLRVFQDGKREQQVTVRRKDPNEEDLRCLDRNSALTARGWTLQEYLLSPRHILYGRDMVYWRCPQEFISPDGLPTGNKSPQTSYSELTKVIYADILSRPPSTPPDMEVVLGDYYELLNAYSLRRITYASDKLPALSGLAQRLHQVIGGDYIAGLWTADFRRGLLWQAEMNFCQHKIRPYRAPSWSWAVTDDMVLFEGSRTLASSPSSAQLLEHSVDLRTPGNPYGEVQFAKLVLKALTKPFVRSRQVVSTLESSSSIGSAKFDEPAGTEDNTHMGYPSLFRVITDGTDYVLSIVTGPGNETDWKADLGLVYDDKYLLMLVHTDDNTADGSEWSNSAALCLVLRRTDHESENTYERVGYARVETPKLSWLNTWDWQDLVLI</sequence>
<protein>
    <submittedName>
        <fullName evidence="2">Heterokaryon incompatibility protein</fullName>
    </submittedName>
</protein>
<evidence type="ECO:0000313" key="2">
    <source>
        <dbReference type="EMBL" id="KZL68845.1"/>
    </source>
</evidence>
<dbReference type="Proteomes" id="UP000076552">
    <property type="component" value="Unassembled WGS sequence"/>
</dbReference>
<evidence type="ECO:0000313" key="3">
    <source>
        <dbReference type="Proteomes" id="UP000076552"/>
    </source>
</evidence>
<accession>A0A166R713</accession>
<name>A0A166R713_9PEZI</name>
<dbReference type="EMBL" id="LFIV01000118">
    <property type="protein sequence ID" value="KZL68845.1"/>
    <property type="molecule type" value="Genomic_DNA"/>
</dbReference>
<feature type="domain" description="Heterokaryon incompatibility" evidence="1">
    <location>
        <begin position="236"/>
        <end position="390"/>
    </location>
</feature>
<dbReference type="InterPro" id="IPR010730">
    <property type="entry name" value="HET"/>
</dbReference>
<proteinExistence type="predicted"/>
<gene>
    <name evidence="2" type="ORF">CT0861_01671</name>
</gene>
<evidence type="ECO:0000259" key="1">
    <source>
        <dbReference type="Pfam" id="PF06985"/>
    </source>
</evidence>
<keyword evidence="3" id="KW-1185">Reference proteome</keyword>
<dbReference type="PANTHER" id="PTHR33112:SF16">
    <property type="entry name" value="HETEROKARYON INCOMPATIBILITY DOMAIN-CONTAINING PROTEIN"/>
    <property type="match status" value="1"/>
</dbReference>
<dbReference type="Pfam" id="PF06985">
    <property type="entry name" value="HET"/>
    <property type="match status" value="1"/>
</dbReference>
<organism evidence="2 3">
    <name type="scientific">Colletotrichum tofieldiae</name>
    <dbReference type="NCBI Taxonomy" id="708197"/>
    <lineage>
        <taxon>Eukaryota</taxon>
        <taxon>Fungi</taxon>
        <taxon>Dikarya</taxon>
        <taxon>Ascomycota</taxon>
        <taxon>Pezizomycotina</taxon>
        <taxon>Sordariomycetes</taxon>
        <taxon>Hypocreomycetidae</taxon>
        <taxon>Glomerellales</taxon>
        <taxon>Glomerellaceae</taxon>
        <taxon>Colletotrichum</taxon>
        <taxon>Colletotrichum spaethianum species complex</taxon>
    </lineage>
</organism>
<comment type="caution">
    <text evidence="2">The sequence shown here is derived from an EMBL/GenBank/DDBJ whole genome shotgun (WGS) entry which is preliminary data.</text>
</comment>
<reference evidence="2 3" key="1">
    <citation type="submission" date="2015-06" db="EMBL/GenBank/DDBJ databases">
        <title>Survival trade-offs in plant roots during colonization by closely related pathogenic and mutualistic fungi.</title>
        <authorList>
            <person name="Hacquard S."/>
            <person name="Kracher B."/>
            <person name="Hiruma K."/>
            <person name="Weinman A."/>
            <person name="Muench P."/>
            <person name="Garrido Oter R."/>
            <person name="Ver Loren van Themaat E."/>
            <person name="Dallerey J.-F."/>
            <person name="Damm U."/>
            <person name="Henrissat B."/>
            <person name="Lespinet O."/>
            <person name="Thon M."/>
            <person name="Kemen E."/>
            <person name="McHardy A.C."/>
            <person name="Schulze-Lefert P."/>
            <person name="O'Connell R.J."/>
        </authorList>
    </citation>
    <scope>NUCLEOTIDE SEQUENCE [LARGE SCALE GENOMIC DNA]</scope>
    <source>
        <strain evidence="2 3">0861</strain>
    </source>
</reference>
<dbReference type="AlphaFoldDB" id="A0A166R713"/>
<dbReference type="PANTHER" id="PTHR33112">
    <property type="entry name" value="DOMAIN PROTEIN, PUTATIVE-RELATED"/>
    <property type="match status" value="1"/>
</dbReference>